<reference evidence="2 3" key="1">
    <citation type="submission" date="2016-10" db="EMBL/GenBank/DDBJ databases">
        <authorList>
            <person name="de Groot N.N."/>
        </authorList>
    </citation>
    <scope>NUCLEOTIDE SEQUENCE [LARGE SCALE GENOMIC DNA]</scope>
    <source>
        <strain evidence="2 3">DSM 23553</strain>
    </source>
</reference>
<organism evidence="2 3">
    <name type="scientific">Salinimicrobium catena</name>
    <dbReference type="NCBI Taxonomy" id="390640"/>
    <lineage>
        <taxon>Bacteria</taxon>
        <taxon>Pseudomonadati</taxon>
        <taxon>Bacteroidota</taxon>
        <taxon>Flavobacteriia</taxon>
        <taxon>Flavobacteriales</taxon>
        <taxon>Flavobacteriaceae</taxon>
        <taxon>Salinimicrobium</taxon>
    </lineage>
</organism>
<protein>
    <submittedName>
        <fullName evidence="2">Type I restriction enzyme R protein N terminus (HSDR_N)</fullName>
    </submittedName>
</protein>
<evidence type="ECO:0000313" key="3">
    <source>
        <dbReference type="Proteomes" id="UP000199448"/>
    </source>
</evidence>
<dbReference type="RefSeq" id="WP_093113240.1">
    <property type="nucleotide sequence ID" value="NZ_FNGG01000003.1"/>
</dbReference>
<proteinExistence type="predicted"/>
<dbReference type="OrthoDB" id="2830141at2"/>
<dbReference type="Proteomes" id="UP000199448">
    <property type="component" value="Unassembled WGS sequence"/>
</dbReference>
<dbReference type="EMBL" id="FNUG01000003">
    <property type="protein sequence ID" value="SEE96214.1"/>
    <property type="molecule type" value="Genomic_DNA"/>
</dbReference>
<keyword evidence="3" id="KW-1185">Reference proteome</keyword>
<evidence type="ECO:0000259" key="1">
    <source>
        <dbReference type="Pfam" id="PF13588"/>
    </source>
</evidence>
<name>A0A1H5N3Q6_9FLAO</name>
<dbReference type="AlphaFoldDB" id="A0A1H5N3Q6"/>
<dbReference type="InterPro" id="IPR029464">
    <property type="entry name" value="HSDR_N"/>
</dbReference>
<sequence length="388" mass="45600">MHFKSDQIKSPAIIRHNDIDHFLCSVRQKPIQALPEEILRQKLISYLHHTLHFPLENIGVEVPLSYFKKGQKGRADIIVYDQPLNRNPAPLILIECKAYGVALDFRCEQQLKRYQKVIKPKYGGLTNGKETKIYNYKKDQEIIRLPNLYELITGKEVEVRRAQKKEWVRTKYHQIFKRFIFEKFVRKQIISPHTCKDLTPIIVRLADLFYDTANKLQPIKFDRFSIIEDCGIRFADYGYAFSSGLLGYYRFFLIKHPNGNHQVVSFSIYHQNEWGTYLMVGVDNRKGHSLELKLDKFITGDKNKFEIIHDGSLTVGKRGRIKNREVLDFVESKAGFLIRNGSVFLGELLAKDGLYFHQKNVQDFLYRVCYYAILREDLRREIKESINS</sequence>
<gene>
    <name evidence="2" type="ORF">SAMN04488034_103313</name>
</gene>
<dbReference type="Pfam" id="PF13588">
    <property type="entry name" value="HSDR_N_2"/>
    <property type="match status" value="1"/>
</dbReference>
<dbReference type="STRING" id="390640.SAMN04488034_103313"/>
<feature type="domain" description="Type I restriction enzyme R protein N-terminal" evidence="1">
    <location>
        <begin position="35"/>
        <end position="141"/>
    </location>
</feature>
<accession>A0A1H5N3Q6</accession>
<evidence type="ECO:0000313" key="2">
    <source>
        <dbReference type="EMBL" id="SEE96214.1"/>
    </source>
</evidence>